<keyword evidence="3" id="KW-1185">Reference proteome</keyword>
<evidence type="ECO:0000256" key="1">
    <source>
        <dbReference type="SAM" id="Phobius"/>
    </source>
</evidence>
<evidence type="ECO:0000313" key="3">
    <source>
        <dbReference type="Proteomes" id="UP000422736"/>
    </source>
</evidence>
<sequence length="269" mass="30794">MSSLPNFLNLGTPQRKASDSRIERINKLFDAKFKDEASVVSNNSTSVVNDIFEPYDLHEEDATVKYRQASSRLSPSVDSVSSNEGFGDEINSRFMPKLRSKHSIVELSQHSTPKKSIAIYDNPIPKRRVLKEKLGEPLPLPYLDPKKPVDVGTDLETRWNTIISTAKVRQKKKPLLNNTKAAQVETAEPRLRSSSVPQRIRIPSKSVIESNREYTDLETQLKNTSVKLDKLIELLQNNQQAINNKYEPFIWLFCIIILILCNVWVYHYL</sequence>
<reference evidence="2 3" key="1">
    <citation type="submission" date="2016-03" db="EMBL/GenBank/DDBJ databases">
        <title>How can Kluyveromyces marxianus grow so fast - potential evolutionary course in Saccharomyces Complex revealed by comparative genomics.</title>
        <authorList>
            <person name="Mo W."/>
            <person name="Lu W."/>
            <person name="Yang X."/>
            <person name="Qi J."/>
            <person name="Lv H."/>
        </authorList>
    </citation>
    <scope>NUCLEOTIDE SEQUENCE [LARGE SCALE GENOMIC DNA]</scope>
    <source>
        <strain evidence="2 3">FIM1</strain>
    </source>
</reference>
<feature type="transmembrane region" description="Helical" evidence="1">
    <location>
        <begin position="249"/>
        <end position="268"/>
    </location>
</feature>
<keyword evidence="1" id="KW-0472">Membrane</keyword>
<organism evidence="2 3">
    <name type="scientific">Kluyveromyces marxianus</name>
    <name type="common">Yeast</name>
    <name type="synonym">Candida kefyr</name>
    <dbReference type="NCBI Taxonomy" id="4911"/>
    <lineage>
        <taxon>Eukaryota</taxon>
        <taxon>Fungi</taxon>
        <taxon>Dikarya</taxon>
        <taxon>Ascomycota</taxon>
        <taxon>Saccharomycotina</taxon>
        <taxon>Saccharomycetes</taxon>
        <taxon>Saccharomycetales</taxon>
        <taxon>Saccharomycetaceae</taxon>
        <taxon>Kluyveromyces</taxon>
    </lineage>
</organism>
<keyword evidence="1" id="KW-0812">Transmembrane</keyword>
<gene>
    <name evidence="2" type="primary">KAR1</name>
    <name evidence="2" type="ORF">FIM1_1589</name>
</gene>
<dbReference type="EMBL" id="CP015055">
    <property type="protein sequence ID" value="QGN14915.1"/>
    <property type="molecule type" value="Genomic_DNA"/>
</dbReference>
<keyword evidence="1" id="KW-1133">Transmembrane helix</keyword>
<name>A0ABX6ERF4_KLUMA</name>
<proteinExistence type="predicted"/>
<protein>
    <submittedName>
        <fullName evidence="2">Protein KAR1</fullName>
    </submittedName>
</protein>
<accession>A0ABX6ERF4</accession>
<evidence type="ECO:0000313" key="2">
    <source>
        <dbReference type="EMBL" id="QGN14915.1"/>
    </source>
</evidence>
<dbReference type="Proteomes" id="UP000422736">
    <property type="component" value="Chromosome 2"/>
</dbReference>